<name>I7DAP3_9CAUD</name>
<sequence length="120" mass="14026">MNITNIKLIQTMDAVLEELTKYHDNLKPCVGIKIEVSPCDAKCILLSEDMVRKVVIEINVVKPLNMRVTYLFDEKMVTKINKYNSHYYTELAKQINTFFSDTSIPTRTFDYHGFFDYLGF</sequence>
<keyword evidence="2" id="KW-1185">Reference proteome</keyword>
<dbReference type="Proteomes" id="UP000232534">
    <property type="component" value="Segment"/>
</dbReference>
<dbReference type="EMBL" id="JX233784">
    <property type="protein sequence ID" value="AFO70981.1"/>
    <property type="molecule type" value="Genomic_DNA"/>
</dbReference>
<evidence type="ECO:0000313" key="1">
    <source>
        <dbReference type="EMBL" id="AFO70981.1"/>
    </source>
</evidence>
<organism evidence="1 2">
    <name type="scientific">Pseudomonas phage PA7</name>
    <dbReference type="NCBI Taxonomy" id="347330"/>
    <lineage>
        <taxon>Viruses</taxon>
        <taxon>Duplodnaviria</taxon>
        <taxon>Heunggongvirae</taxon>
        <taxon>Uroviricota</taxon>
        <taxon>Caudoviricetes</taxon>
        <taxon>Chimalliviridae</taxon>
        <taxon>Phikzvirus</taxon>
        <taxon>Phikzvirus PA7</taxon>
    </lineage>
</organism>
<proteinExistence type="predicted"/>
<dbReference type="RefSeq" id="YP_009617462.1">
    <property type="nucleotide sequence ID" value="NC_042060.1"/>
</dbReference>
<evidence type="ECO:0000313" key="2">
    <source>
        <dbReference type="Proteomes" id="UP000232534"/>
    </source>
</evidence>
<accession>I7DAP3</accession>
<reference evidence="1 2" key="1">
    <citation type="submission" date="2012-06" db="EMBL/GenBank/DDBJ databases">
        <authorList>
            <person name="Kim M.S."/>
            <person name="Cha K.E."/>
            <person name="Kim Y.D."/>
            <person name="Myung H."/>
        </authorList>
    </citation>
    <scope>NUCLEOTIDE SEQUENCE [LARGE SCALE GENOMIC DNA]</scope>
</reference>
<dbReference type="GeneID" id="40094001"/>
<dbReference type="KEGG" id="vg:40094001"/>
<protein>
    <submittedName>
        <fullName evidence="1">Uncharacterized protein</fullName>
    </submittedName>
</protein>